<reference evidence="2" key="1">
    <citation type="submission" date="2016-10" db="EMBL/GenBank/DDBJ databases">
        <authorList>
            <person name="Varghese N."/>
            <person name="Submissions S."/>
        </authorList>
    </citation>
    <scope>NUCLEOTIDE SEQUENCE [LARGE SCALE GENOMIC DNA]</scope>
    <source>
        <strain evidence="2">Gh-67</strain>
    </source>
</reference>
<gene>
    <name evidence="1" type="ORF">SAMN05192573_107189</name>
</gene>
<accession>A0A1G8AGD5</accession>
<dbReference type="RefSeq" id="WP_091168865.1">
    <property type="nucleotide sequence ID" value="NZ_FNCG01000007.1"/>
</dbReference>
<dbReference type="EMBL" id="FNCG01000007">
    <property type="protein sequence ID" value="SDH20008.1"/>
    <property type="molecule type" value="Genomic_DNA"/>
</dbReference>
<dbReference type="Proteomes" id="UP000199705">
    <property type="component" value="Unassembled WGS sequence"/>
</dbReference>
<dbReference type="AlphaFoldDB" id="A0A1G8AGD5"/>
<protein>
    <submittedName>
        <fullName evidence="1">Uncharacterized protein</fullName>
    </submittedName>
</protein>
<evidence type="ECO:0000313" key="1">
    <source>
        <dbReference type="EMBL" id="SDH20008.1"/>
    </source>
</evidence>
<keyword evidence="2" id="KW-1185">Reference proteome</keyword>
<proteinExistence type="predicted"/>
<sequence>MKTIVLSSFIVLGICSGFDFKTYTKRIEPANTIYGYWTEKDPVADSLKNFQIAFFPGGKISVTRKLHCYTGYFKIRDQQANYITGRITIGEKYPFTATFLSPDKIKLAINSRDSLEVRYIIKTKAVKAGFQLIDAKGKTAT</sequence>
<organism evidence="1 2">
    <name type="scientific">Mucilaginibacter gossypii</name>
    <dbReference type="NCBI Taxonomy" id="551996"/>
    <lineage>
        <taxon>Bacteria</taxon>
        <taxon>Pseudomonadati</taxon>
        <taxon>Bacteroidota</taxon>
        <taxon>Sphingobacteriia</taxon>
        <taxon>Sphingobacteriales</taxon>
        <taxon>Sphingobacteriaceae</taxon>
        <taxon>Mucilaginibacter</taxon>
    </lineage>
</organism>
<evidence type="ECO:0000313" key="2">
    <source>
        <dbReference type="Proteomes" id="UP000199705"/>
    </source>
</evidence>
<name>A0A1G8AGD5_9SPHI</name>